<evidence type="ECO:0000256" key="1">
    <source>
        <dbReference type="SAM" id="SignalP"/>
    </source>
</evidence>
<organism evidence="2 3">
    <name type="scientific">Roridomyces roridus</name>
    <dbReference type="NCBI Taxonomy" id="1738132"/>
    <lineage>
        <taxon>Eukaryota</taxon>
        <taxon>Fungi</taxon>
        <taxon>Dikarya</taxon>
        <taxon>Basidiomycota</taxon>
        <taxon>Agaricomycotina</taxon>
        <taxon>Agaricomycetes</taxon>
        <taxon>Agaricomycetidae</taxon>
        <taxon>Agaricales</taxon>
        <taxon>Marasmiineae</taxon>
        <taxon>Mycenaceae</taxon>
        <taxon>Roridomyces</taxon>
    </lineage>
</organism>
<keyword evidence="3" id="KW-1185">Reference proteome</keyword>
<feature type="non-terminal residue" evidence="2">
    <location>
        <position position="1"/>
    </location>
</feature>
<dbReference type="InterPro" id="IPR040521">
    <property type="entry name" value="KDZ"/>
</dbReference>
<sequence length="96" mass="11093">YLPRAQVDEWARRLFHLMSIVLKLMAGQGAENPCKERWKNMLNDVTAKMWGIFDETGLFLCLCRHGFALVMVDMLRSGELSKYPLAVVEHLLKHFG</sequence>
<dbReference type="Proteomes" id="UP001221142">
    <property type="component" value="Unassembled WGS sequence"/>
</dbReference>
<proteinExistence type="predicted"/>
<feature type="non-terminal residue" evidence="2">
    <location>
        <position position="96"/>
    </location>
</feature>
<evidence type="ECO:0000313" key="3">
    <source>
        <dbReference type="Proteomes" id="UP001221142"/>
    </source>
</evidence>
<feature type="chain" id="PRO_5041950263" evidence="1">
    <location>
        <begin position="30"/>
        <end position="96"/>
    </location>
</feature>
<reference evidence="2" key="1">
    <citation type="submission" date="2023-03" db="EMBL/GenBank/DDBJ databases">
        <title>Massive genome expansion in bonnet fungi (Mycena s.s.) driven by repeated elements and novel gene families across ecological guilds.</title>
        <authorList>
            <consortium name="Lawrence Berkeley National Laboratory"/>
            <person name="Harder C.B."/>
            <person name="Miyauchi S."/>
            <person name="Viragh M."/>
            <person name="Kuo A."/>
            <person name="Thoen E."/>
            <person name="Andreopoulos B."/>
            <person name="Lu D."/>
            <person name="Skrede I."/>
            <person name="Drula E."/>
            <person name="Henrissat B."/>
            <person name="Morin E."/>
            <person name="Kohler A."/>
            <person name="Barry K."/>
            <person name="LaButti K."/>
            <person name="Morin E."/>
            <person name="Salamov A."/>
            <person name="Lipzen A."/>
            <person name="Mereny Z."/>
            <person name="Hegedus B."/>
            <person name="Baldrian P."/>
            <person name="Stursova M."/>
            <person name="Weitz H."/>
            <person name="Taylor A."/>
            <person name="Grigoriev I.V."/>
            <person name="Nagy L.G."/>
            <person name="Martin F."/>
            <person name="Kauserud H."/>
        </authorList>
    </citation>
    <scope>NUCLEOTIDE SEQUENCE</scope>
    <source>
        <strain evidence="2">9284</strain>
    </source>
</reference>
<feature type="signal peptide" evidence="1">
    <location>
        <begin position="1"/>
        <end position="29"/>
    </location>
</feature>
<name>A0AAD7B139_9AGAR</name>
<gene>
    <name evidence="2" type="ORF">FB45DRAFT_676514</name>
</gene>
<protein>
    <submittedName>
        <fullName evidence="2">Uncharacterized protein</fullName>
    </submittedName>
</protein>
<accession>A0AAD7B139</accession>
<comment type="caution">
    <text evidence="2">The sequence shown here is derived from an EMBL/GenBank/DDBJ whole genome shotgun (WGS) entry which is preliminary data.</text>
</comment>
<dbReference type="EMBL" id="JARKIF010000055">
    <property type="protein sequence ID" value="KAJ7606715.1"/>
    <property type="molecule type" value="Genomic_DNA"/>
</dbReference>
<dbReference type="AlphaFoldDB" id="A0AAD7B139"/>
<keyword evidence="1" id="KW-0732">Signal</keyword>
<dbReference type="Pfam" id="PF18758">
    <property type="entry name" value="KDZ"/>
    <property type="match status" value="1"/>
</dbReference>
<evidence type="ECO:0000313" key="2">
    <source>
        <dbReference type="EMBL" id="KAJ7606715.1"/>
    </source>
</evidence>